<organism evidence="2 3">
    <name type="scientific">Tulasnella calospora MUT 4182</name>
    <dbReference type="NCBI Taxonomy" id="1051891"/>
    <lineage>
        <taxon>Eukaryota</taxon>
        <taxon>Fungi</taxon>
        <taxon>Dikarya</taxon>
        <taxon>Basidiomycota</taxon>
        <taxon>Agaricomycotina</taxon>
        <taxon>Agaricomycetes</taxon>
        <taxon>Cantharellales</taxon>
        <taxon>Tulasnellaceae</taxon>
        <taxon>Tulasnella</taxon>
    </lineage>
</organism>
<accession>A0A0C3M2F7</accession>
<evidence type="ECO:0000313" key="3">
    <source>
        <dbReference type="Proteomes" id="UP000054248"/>
    </source>
</evidence>
<feature type="region of interest" description="Disordered" evidence="1">
    <location>
        <begin position="31"/>
        <end position="56"/>
    </location>
</feature>
<name>A0A0C3M2F7_9AGAM</name>
<dbReference type="HOGENOM" id="CLU_3015938_0_0_1"/>
<gene>
    <name evidence="2" type="ORF">M407DRAFT_22915</name>
</gene>
<dbReference type="AlphaFoldDB" id="A0A0C3M2F7"/>
<proteinExistence type="predicted"/>
<evidence type="ECO:0000313" key="2">
    <source>
        <dbReference type="EMBL" id="KIO27862.1"/>
    </source>
</evidence>
<protein>
    <submittedName>
        <fullName evidence="2">Uncharacterized protein</fullName>
    </submittedName>
</protein>
<reference evidence="2 3" key="1">
    <citation type="submission" date="2014-04" db="EMBL/GenBank/DDBJ databases">
        <authorList>
            <consortium name="DOE Joint Genome Institute"/>
            <person name="Kuo A."/>
            <person name="Girlanda M."/>
            <person name="Perotto S."/>
            <person name="Kohler A."/>
            <person name="Nagy L.G."/>
            <person name="Floudas D."/>
            <person name="Copeland A."/>
            <person name="Barry K.W."/>
            <person name="Cichocki N."/>
            <person name="Veneault-Fourrey C."/>
            <person name="LaButti K."/>
            <person name="Lindquist E.A."/>
            <person name="Lipzen A."/>
            <person name="Lundell T."/>
            <person name="Morin E."/>
            <person name="Murat C."/>
            <person name="Sun H."/>
            <person name="Tunlid A."/>
            <person name="Henrissat B."/>
            <person name="Grigoriev I.V."/>
            <person name="Hibbett D.S."/>
            <person name="Martin F."/>
            <person name="Nordberg H.P."/>
            <person name="Cantor M.N."/>
            <person name="Hua S.X."/>
        </authorList>
    </citation>
    <scope>NUCLEOTIDE SEQUENCE [LARGE SCALE GENOMIC DNA]</scope>
    <source>
        <strain evidence="2 3">MUT 4182</strain>
    </source>
</reference>
<keyword evidence="3" id="KW-1185">Reference proteome</keyword>
<dbReference type="EMBL" id="KN823002">
    <property type="protein sequence ID" value="KIO27862.1"/>
    <property type="molecule type" value="Genomic_DNA"/>
</dbReference>
<reference evidence="3" key="2">
    <citation type="submission" date="2015-01" db="EMBL/GenBank/DDBJ databases">
        <title>Evolutionary Origins and Diversification of the Mycorrhizal Mutualists.</title>
        <authorList>
            <consortium name="DOE Joint Genome Institute"/>
            <consortium name="Mycorrhizal Genomics Consortium"/>
            <person name="Kohler A."/>
            <person name="Kuo A."/>
            <person name="Nagy L.G."/>
            <person name="Floudas D."/>
            <person name="Copeland A."/>
            <person name="Barry K.W."/>
            <person name="Cichocki N."/>
            <person name="Veneault-Fourrey C."/>
            <person name="LaButti K."/>
            <person name="Lindquist E.A."/>
            <person name="Lipzen A."/>
            <person name="Lundell T."/>
            <person name="Morin E."/>
            <person name="Murat C."/>
            <person name="Riley R."/>
            <person name="Ohm R."/>
            <person name="Sun H."/>
            <person name="Tunlid A."/>
            <person name="Henrissat B."/>
            <person name="Grigoriev I.V."/>
            <person name="Hibbett D.S."/>
            <person name="Martin F."/>
        </authorList>
    </citation>
    <scope>NUCLEOTIDE SEQUENCE [LARGE SCALE GENOMIC DNA]</scope>
    <source>
        <strain evidence="3">MUT 4182</strain>
    </source>
</reference>
<dbReference type="Proteomes" id="UP000054248">
    <property type="component" value="Unassembled WGS sequence"/>
</dbReference>
<evidence type="ECO:0000256" key="1">
    <source>
        <dbReference type="SAM" id="MobiDB-lite"/>
    </source>
</evidence>
<sequence length="56" mass="6018">MTATTPPTHPRPSTTKHAVATFYRTYGGIRPPIVRLPSTPTQNPKATSGDALENIT</sequence>